<evidence type="ECO:0000313" key="2">
    <source>
        <dbReference type="Proteomes" id="UP000010808"/>
    </source>
</evidence>
<gene>
    <name evidence="1" type="ORF">DESAM_22186</name>
</gene>
<name>L0RCF7_9BACT</name>
<accession>L0RCF7</accession>
<evidence type="ECO:0000313" key="1">
    <source>
        <dbReference type="EMBL" id="CCO24453.1"/>
    </source>
</evidence>
<dbReference type="KEGG" id="dhy:DESAM_22186"/>
<reference evidence="1 2" key="1">
    <citation type="submission" date="2012-10" db="EMBL/GenBank/DDBJ databases">
        <authorList>
            <person name="Genoscope - CEA"/>
        </authorList>
    </citation>
    <scope>NUCLEOTIDE SEQUENCE [LARGE SCALE GENOMIC DNA]</scope>
    <source>
        <strain evidence="2">AM13 / DSM 14728</strain>
    </source>
</reference>
<protein>
    <submittedName>
        <fullName evidence="1">Uncharacterized protein</fullName>
    </submittedName>
</protein>
<dbReference type="AlphaFoldDB" id="L0RCF7"/>
<organism evidence="1 2">
    <name type="scientific">Maridesulfovibrio hydrothermalis AM13 = DSM 14728</name>
    <dbReference type="NCBI Taxonomy" id="1121451"/>
    <lineage>
        <taxon>Bacteria</taxon>
        <taxon>Pseudomonadati</taxon>
        <taxon>Thermodesulfobacteriota</taxon>
        <taxon>Desulfovibrionia</taxon>
        <taxon>Desulfovibrionales</taxon>
        <taxon>Desulfovibrionaceae</taxon>
        <taxon>Maridesulfovibrio</taxon>
    </lineage>
</organism>
<dbReference type="EMBL" id="FO203522">
    <property type="protein sequence ID" value="CCO24453.1"/>
    <property type="molecule type" value="Genomic_DNA"/>
</dbReference>
<sequence>MLEIVIFYLFEKGKKHLVLAVYYSNAGVKRVMGIYFCHHTVSFQDFSKY</sequence>
<dbReference type="Proteomes" id="UP000010808">
    <property type="component" value="Chromosome"/>
</dbReference>
<proteinExistence type="predicted"/>
<keyword evidence="2" id="KW-1185">Reference proteome</keyword>
<dbReference type="HOGENOM" id="CLU_3134887_0_0_7"/>